<evidence type="ECO:0000313" key="3">
    <source>
        <dbReference type="EMBL" id="GAH72911.1"/>
    </source>
</evidence>
<protein>
    <recommendedName>
        <fullName evidence="2">FAD-binding PCMH-type domain-containing protein</fullName>
    </recommendedName>
</protein>
<proteinExistence type="inferred from homology"/>
<accession>X1HRX9</accession>
<feature type="domain" description="FAD-binding PCMH-type" evidence="2">
    <location>
        <begin position="50"/>
        <end position="178"/>
    </location>
</feature>
<evidence type="ECO:0000256" key="1">
    <source>
        <dbReference type="ARBA" id="ARBA00008000"/>
    </source>
</evidence>
<dbReference type="GO" id="GO:1903457">
    <property type="term" value="P:lactate catabolic process"/>
    <property type="evidence" value="ECO:0007669"/>
    <property type="project" value="TreeGrafter"/>
</dbReference>
<dbReference type="SUPFAM" id="SSF56176">
    <property type="entry name" value="FAD-binding/transporter-associated domain-like"/>
    <property type="match status" value="1"/>
</dbReference>
<dbReference type="PANTHER" id="PTHR11748">
    <property type="entry name" value="D-LACTATE DEHYDROGENASE"/>
    <property type="match status" value="1"/>
</dbReference>
<dbReference type="EMBL" id="BARU01029953">
    <property type="protein sequence ID" value="GAH72911.1"/>
    <property type="molecule type" value="Genomic_DNA"/>
</dbReference>
<gene>
    <name evidence="3" type="ORF">S03H2_47587</name>
</gene>
<dbReference type="InterPro" id="IPR016167">
    <property type="entry name" value="FAD-bd_PCMH_sub1"/>
</dbReference>
<dbReference type="Pfam" id="PF01565">
    <property type="entry name" value="FAD_binding_4"/>
    <property type="match status" value="1"/>
</dbReference>
<comment type="similarity">
    <text evidence="1">Belongs to the FAD-binding oxidoreductase/transferase type 4 family.</text>
</comment>
<dbReference type="Gene3D" id="3.30.43.10">
    <property type="entry name" value="Uridine Diphospho-n-acetylenolpyruvylglucosamine Reductase, domain 2"/>
    <property type="match status" value="1"/>
</dbReference>
<dbReference type="InterPro" id="IPR006094">
    <property type="entry name" value="Oxid_FAD_bind_N"/>
</dbReference>
<dbReference type="AlphaFoldDB" id="X1HRX9"/>
<feature type="non-terminal residue" evidence="3">
    <location>
        <position position="178"/>
    </location>
</feature>
<evidence type="ECO:0000259" key="2">
    <source>
        <dbReference type="PROSITE" id="PS51387"/>
    </source>
</evidence>
<dbReference type="GO" id="GO:0004458">
    <property type="term" value="F:D-lactate dehydrogenase (cytochrome) activity"/>
    <property type="evidence" value="ECO:0007669"/>
    <property type="project" value="TreeGrafter"/>
</dbReference>
<dbReference type="PANTHER" id="PTHR11748:SF111">
    <property type="entry name" value="D-LACTATE DEHYDROGENASE, MITOCHONDRIAL-RELATED"/>
    <property type="match status" value="1"/>
</dbReference>
<reference evidence="3" key="1">
    <citation type="journal article" date="2014" name="Front. Microbiol.">
        <title>High frequency of phylogenetically diverse reductive dehalogenase-homologous genes in deep subseafloor sedimentary metagenomes.</title>
        <authorList>
            <person name="Kawai M."/>
            <person name="Futagami T."/>
            <person name="Toyoda A."/>
            <person name="Takaki Y."/>
            <person name="Nishi S."/>
            <person name="Hori S."/>
            <person name="Arai W."/>
            <person name="Tsubouchi T."/>
            <person name="Morono Y."/>
            <person name="Uchiyama I."/>
            <person name="Ito T."/>
            <person name="Fujiyama A."/>
            <person name="Inagaki F."/>
            <person name="Takami H."/>
        </authorList>
    </citation>
    <scope>NUCLEOTIDE SEQUENCE</scope>
    <source>
        <strain evidence="3">Expedition CK06-06</strain>
    </source>
</reference>
<organism evidence="3">
    <name type="scientific">marine sediment metagenome</name>
    <dbReference type="NCBI Taxonomy" id="412755"/>
    <lineage>
        <taxon>unclassified sequences</taxon>
        <taxon>metagenomes</taxon>
        <taxon>ecological metagenomes</taxon>
    </lineage>
</organism>
<name>X1HRX9_9ZZZZ</name>
<dbReference type="GO" id="GO:0071949">
    <property type="term" value="F:FAD binding"/>
    <property type="evidence" value="ECO:0007669"/>
    <property type="project" value="InterPro"/>
</dbReference>
<dbReference type="InterPro" id="IPR016169">
    <property type="entry name" value="FAD-bd_PCMH_sub2"/>
</dbReference>
<sequence>MELDNKIFNEFVKIVGNRHASKDPVITQAYAYNWCNELVNIRRGNEASMFVDAPIAVILPGSTEEVKKVVKLINKVGLKFKAQSTGLGPWNCVSSPDAVVLDLRRMDKIRKIDEKNMYAVVEPYVIGSTLQAELIKLNLNCHMPGAGPQVSPLASSTSMAGPGFTSNFTGYSSRNVLG</sequence>
<dbReference type="Gene3D" id="3.30.465.10">
    <property type="match status" value="1"/>
</dbReference>
<comment type="caution">
    <text evidence="3">The sequence shown here is derived from an EMBL/GenBank/DDBJ whole genome shotgun (WGS) entry which is preliminary data.</text>
</comment>
<dbReference type="GO" id="GO:0008720">
    <property type="term" value="F:D-lactate dehydrogenase (NAD+) activity"/>
    <property type="evidence" value="ECO:0007669"/>
    <property type="project" value="TreeGrafter"/>
</dbReference>
<dbReference type="InterPro" id="IPR016166">
    <property type="entry name" value="FAD-bd_PCMH"/>
</dbReference>
<dbReference type="PROSITE" id="PS51387">
    <property type="entry name" value="FAD_PCMH"/>
    <property type="match status" value="1"/>
</dbReference>
<dbReference type="InterPro" id="IPR036318">
    <property type="entry name" value="FAD-bd_PCMH-like_sf"/>
</dbReference>